<evidence type="ECO:0000313" key="8">
    <source>
        <dbReference type="Proteomes" id="UP000273326"/>
    </source>
</evidence>
<evidence type="ECO:0000313" key="7">
    <source>
        <dbReference type="EMBL" id="AZP03609.1"/>
    </source>
</evidence>
<keyword evidence="3" id="KW-0143">Chaperone</keyword>
<dbReference type="InterPro" id="IPR011629">
    <property type="entry name" value="CobW-like_C"/>
</dbReference>
<sequence>MGIPVTVVTGFLGSGKTTLINEIIKQTEIPAEEIVIIINELGEVNIDHQLLIHEKEEIFQLNNGCICCNLRADLASTLQAILEILSEQERTVQKVIIETTGIADPQPVIQTIYLSPFLSSYFYIDSVLTVVDCVNYQANLSVYPEAYKQISMADRFILSKVDESFFTSEEVIKSNLAKINPLADFRTFSLTENYLENDFFDLQLFHDLPEKFKETEAHLAHDHHEHGHEHHHHDHSHEGFQSIYLTTDQILDENLFCMWLDWLLVNFSGKLYRYKGILNLANREVPIALQGVSVHYRFELVNQLTKENIQSQIVLIGNELDVKTIHDAFEELIQLSYVKD</sequence>
<comment type="catalytic activity">
    <reaction evidence="5">
        <text>GTP + H2O = GDP + phosphate + H(+)</text>
        <dbReference type="Rhea" id="RHEA:19669"/>
        <dbReference type="ChEBI" id="CHEBI:15377"/>
        <dbReference type="ChEBI" id="CHEBI:15378"/>
        <dbReference type="ChEBI" id="CHEBI:37565"/>
        <dbReference type="ChEBI" id="CHEBI:43474"/>
        <dbReference type="ChEBI" id="CHEBI:58189"/>
    </reaction>
    <physiologicalReaction direction="left-to-right" evidence="5">
        <dbReference type="Rhea" id="RHEA:19670"/>
    </physiologicalReaction>
</comment>
<dbReference type="InterPro" id="IPR051316">
    <property type="entry name" value="Zinc-reg_GTPase_activator"/>
</dbReference>
<dbReference type="EMBL" id="CP034465">
    <property type="protein sequence ID" value="AZP03609.1"/>
    <property type="molecule type" value="Genomic_DNA"/>
</dbReference>
<dbReference type="InterPro" id="IPR027417">
    <property type="entry name" value="P-loop_NTPase"/>
</dbReference>
<dbReference type="InterPro" id="IPR003495">
    <property type="entry name" value="CobW/HypB/UreG_nucleotide-bd"/>
</dbReference>
<dbReference type="Gene3D" id="3.30.1220.10">
    <property type="entry name" value="CobW-like, C-terminal domain"/>
    <property type="match status" value="1"/>
</dbReference>
<organism evidence="7 8">
    <name type="scientific">Jeotgalibaca ciconiae</name>
    <dbReference type="NCBI Taxonomy" id="2496265"/>
    <lineage>
        <taxon>Bacteria</taxon>
        <taxon>Bacillati</taxon>
        <taxon>Bacillota</taxon>
        <taxon>Bacilli</taxon>
        <taxon>Lactobacillales</taxon>
        <taxon>Carnobacteriaceae</taxon>
        <taxon>Jeotgalibaca</taxon>
    </lineage>
</organism>
<dbReference type="KEGG" id="jeh:EJN90_02385"/>
<accession>A0A3Q9BL93</accession>
<keyword evidence="2" id="KW-0378">Hydrolase</keyword>
<dbReference type="PANTHER" id="PTHR13748:SF62">
    <property type="entry name" value="COBW DOMAIN-CONTAINING PROTEIN"/>
    <property type="match status" value="1"/>
</dbReference>
<keyword evidence="8" id="KW-1185">Reference proteome</keyword>
<dbReference type="SUPFAM" id="SSF52540">
    <property type="entry name" value="P-loop containing nucleoside triphosphate hydrolases"/>
    <property type="match status" value="1"/>
</dbReference>
<dbReference type="RefSeq" id="WP_126108700.1">
    <property type="nucleotide sequence ID" value="NZ_CP034465.1"/>
</dbReference>
<evidence type="ECO:0000256" key="2">
    <source>
        <dbReference type="ARBA" id="ARBA00022801"/>
    </source>
</evidence>
<dbReference type="PANTHER" id="PTHR13748">
    <property type="entry name" value="COBW-RELATED"/>
    <property type="match status" value="1"/>
</dbReference>
<evidence type="ECO:0000259" key="6">
    <source>
        <dbReference type="SMART" id="SM00833"/>
    </source>
</evidence>
<dbReference type="AlphaFoldDB" id="A0A3Q9BL93"/>
<comment type="similarity">
    <text evidence="4">Belongs to the SIMIBI class G3E GTPase family. ZNG1 subfamily.</text>
</comment>
<dbReference type="GO" id="GO:0005737">
    <property type="term" value="C:cytoplasm"/>
    <property type="evidence" value="ECO:0007669"/>
    <property type="project" value="TreeGrafter"/>
</dbReference>
<dbReference type="SMART" id="SM00833">
    <property type="entry name" value="CobW_C"/>
    <property type="match status" value="1"/>
</dbReference>
<keyword evidence="1" id="KW-0547">Nucleotide-binding</keyword>
<gene>
    <name evidence="7" type="ORF">EJN90_02385</name>
</gene>
<evidence type="ECO:0000256" key="3">
    <source>
        <dbReference type="ARBA" id="ARBA00023186"/>
    </source>
</evidence>
<dbReference type="GO" id="GO:0000166">
    <property type="term" value="F:nucleotide binding"/>
    <property type="evidence" value="ECO:0007669"/>
    <property type="project" value="UniProtKB-KW"/>
</dbReference>
<dbReference type="GO" id="GO:0016787">
    <property type="term" value="F:hydrolase activity"/>
    <property type="evidence" value="ECO:0007669"/>
    <property type="project" value="UniProtKB-KW"/>
</dbReference>
<evidence type="ECO:0000256" key="1">
    <source>
        <dbReference type="ARBA" id="ARBA00022741"/>
    </source>
</evidence>
<dbReference type="Pfam" id="PF02492">
    <property type="entry name" value="cobW"/>
    <property type="match status" value="1"/>
</dbReference>
<dbReference type="Proteomes" id="UP000273326">
    <property type="component" value="Chromosome"/>
</dbReference>
<evidence type="ECO:0000256" key="4">
    <source>
        <dbReference type="ARBA" id="ARBA00034320"/>
    </source>
</evidence>
<name>A0A3Q9BL93_9LACT</name>
<reference evidence="8" key="1">
    <citation type="submission" date="2018-12" db="EMBL/GenBank/DDBJ databases">
        <title>Complete genome sequencing of Jeotgalibaca sp. H21T32.</title>
        <authorList>
            <person name="Bae J.-W."/>
            <person name="Lee S.-Y."/>
        </authorList>
    </citation>
    <scope>NUCLEOTIDE SEQUENCE [LARGE SCALE GENOMIC DNA]</scope>
    <source>
        <strain evidence="8">H21T32</strain>
    </source>
</reference>
<evidence type="ECO:0000256" key="5">
    <source>
        <dbReference type="ARBA" id="ARBA00049117"/>
    </source>
</evidence>
<proteinExistence type="inferred from homology"/>
<dbReference type="Gene3D" id="3.40.50.300">
    <property type="entry name" value="P-loop containing nucleotide triphosphate hydrolases"/>
    <property type="match status" value="1"/>
</dbReference>
<dbReference type="OrthoDB" id="9808822at2"/>
<dbReference type="CDD" id="cd03112">
    <property type="entry name" value="CobW-like"/>
    <property type="match status" value="1"/>
</dbReference>
<dbReference type="Pfam" id="PF07683">
    <property type="entry name" value="CobW_C"/>
    <property type="match status" value="1"/>
</dbReference>
<protein>
    <submittedName>
        <fullName evidence="7">GTP-binding protein</fullName>
    </submittedName>
</protein>
<dbReference type="InterPro" id="IPR036627">
    <property type="entry name" value="CobW-likC_sf"/>
</dbReference>
<dbReference type="SUPFAM" id="SSF90002">
    <property type="entry name" value="Hypothetical protein YjiA, C-terminal domain"/>
    <property type="match status" value="1"/>
</dbReference>
<feature type="domain" description="CobW C-terminal" evidence="6">
    <location>
        <begin position="240"/>
        <end position="333"/>
    </location>
</feature>